<accession>O72742</accession>
<organism evidence="2 3">
    <name type="scientific">Cowpox virus (strain GRI-90 / Grishak)</name>
    <name type="common">CPV</name>
    <dbReference type="NCBI Taxonomy" id="265871"/>
    <lineage>
        <taxon>Viruses</taxon>
        <taxon>Varidnaviria</taxon>
        <taxon>Bamfordvirae</taxon>
        <taxon>Nucleocytoviricota</taxon>
        <taxon>Pokkesviricetes</taxon>
        <taxon>Chitovirales</taxon>
        <taxon>Poxviridae</taxon>
        <taxon>Chordopoxvirinae</taxon>
        <taxon>Orthopoxvirus</taxon>
        <taxon>Orthopoxvirus cowpox</taxon>
        <taxon>Cowpox virus</taxon>
    </lineage>
</organism>
<proteinExistence type="predicted"/>
<protein>
    <submittedName>
        <fullName evidence="2">B5R protein</fullName>
    </submittedName>
</protein>
<dbReference type="Proteomes" id="UP000137384">
    <property type="component" value="Segment"/>
</dbReference>
<dbReference type="EMBL" id="X94355">
    <property type="protein sequence ID" value="CAD90731.1"/>
    <property type="molecule type" value="Genomic_DNA"/>
</dbReference>
<organismHost>
    <name type="scientific">Mus musculus</name>
    <name type="common">Mouse</name>
    <dbReference type="NCBI Taxonomy" id="10090"/>
</organismHost>
<organismHost>
    <name type="scientific">Microtus agrestis</name>
    <name type="common">Short-tailed field vole</name>
    <dbReference type="NCBI Taxonomy" id="29092"/>
</organismHost>
<keyword evidence="1" id="KW-0472">Membrane</keyword>
<organismHost>
    <name type="scientific">Loxodonta africana</name>
    <name type="common">African elephant</name>
    <dbReference type="NCBI Taxonomy" id="9785"/>
</organismHost>
<keyword evidence="1" id="KW-0812">Transmembrane</keyword>
<evidence type="ECO:0000256" key="1">
    <source>
        <dbReference type="SAM" id="Phobius"/>
    </source>
</evidence>
<organismHost>
    <name type="scientific">Myodes glareolus</name>
    <name type="common">Bank vole</name>
    <name type="synonym">Clethrionomys glareolus</name>
    <dbReference type="NCBI Taxonomy" id="447135"/>
</organismHost>
<reference evidence="2 3" key="1">
    <citation type="journal article" date="1996" name="Dokl. Akad. Nauk">
        <title>Genes of a circle of hosts for the cowpox virus.</title>
        <authorList>
            <person name="Safronov P.F."/>
            <person name="Petrov N.A."/>
            <person name="Riazankina O.I."/>
            <person name="Totmenin A.V."/>
            <person name="Shchelkunov S.N."/>
            <person name="Sandakhchiev L.S."/>
        </authorList>
    </citation>
    <scope>NUCLEOTIDE SEQUENCE [LARGE SCALE GENOMIC DNA]</scope>
    <source>
        <strain evidence="2">GRI-90</strain>
    </source>
</reference>
<organismHost>
    <name type="scientific">Felis catus</name>
    <name type="common">Cat</name>
    <name type="synonym">Felis silvestris catus</name>
    <dbReference type="NCBI Taxonomy" id="9685"/>
</organismHost>
<evidence type="ECO:0000313" key="3">
    <source>
        <dbReference type="Proteomes" id="UP000137384"/>
    </source>
</evidence>
<keyword evidence="1" id="KW-1133">Transmembrane helix</keyword>
<sequence>MSSSVDVDIYDAVRAFLLRHYYDKRFIVYGRSNAILHNIYRLFTRCAVIPFDDIVRTMPNESRVKQWVIDTLNDIMTKEHDVSVSVGTGILFMEMFFDYNKNNSNSNSNSKNSINNQLMYDIINSVSIILANERYRSAFNDDGIYIRRTMIDKLYGYASLTTIGMITGGVCYYLLMHLVSLYK</sequence>
<evidence type="ECO:0000313" key="2">
    <source>
        <dbReference type="EMBL" id="CAD90731.1"/>
    </source>
</evidence>
<reference evidence="2 3" key="2">
    <citation type="journal article" date="1998" name="Virology">
        <title>The genomic sequence analysis of the left and right species-specific terminal region of a cowpox virus strain reveals unique sequences and a cluster of intact ORFs for immunomodulatory and host range proteins.</title>
        <authorList>
            <person name="Shchelkunov S.N."/>
            <person name="Safronov P.F."/>
            <person name="Totmenin A.V."/>
            <person name="Petrov N.A."/>
            <person name="Ryazankina O.I."/>
            <person name="Gutorov V.V."/>
            <person name="Kotwal G.J."/>
        </authorList>
    </citation>
    <scope>NUCLEOTIDE SEQUENCE [LARGE SCALE GENOMIC DNA]</scope>
    <source>
        <strain evidence="2">GRI-90</strain>
    </source>
</reference>
<organismHost>
    <name type="scientific">Bos taurus</name>
    <name type="common">Bovine</name>
    <dbReference type="NCBI Taxonomy" id="9913"/>
</organismHost>
<dbReference type="Pfam" id="PF07389">
    <property type="entry name" value="Pox_B6"/>
    <property type="match status" value="1"/>
</dbReference>
<name>O72742_CWPXG</name>
<feature type="transmembrane region" description="Helical" evidence="1">
    <location>
        <begin position="154"/>
        <end position="175"/>
    </location>
</feature>
<gene>
    <name evidence="2" type="primary">B5R</name>
</gene>
<organismHost>
    <name type="scientific">Homo sapiens</name>
    <name type="common">Human</name>
    <dbReference type="NCBI Taxonomy" id="9606"/>
</organismHost>
<dbReference type="InterPro" id="IPR009974">
    <property type="entry name" value="Vaccinia_virus_B6"/>
</dbReference>